<feature type="signal peptide" evidence="2">
    <location>
        <begin position="1"/>
        <end position="19"/>
    </location>
</feature>
<dbReference type="NCBIfam" id="NF040801">
    <property type="entry name" value="spore_GerD"/>
    <property type="match status" value="1"/>
</dbReference>
<protein>
    <submittedName>
        <fullName evidence="4">Spore germination protein D</fullName>
    </submittedName>
</protein>
<feature type="domain" description="Spore germination GerD central core" evidence="3">
    <location>
        <begin position="61"/>
        <end position="173"/>
    </location>
</feature>
<name>A0A285UAR5_9BACL</name>
<evidence type="ECO:0000256" key="2">
    <source>
        <dbReference type="SAM" id="SignalP"/>
    </source>
</evidence>
<dbReference type="Pfam" id="PF17898">
    <property type="entry name" value="GerD"/>
    <property type="match status" value="1"/>
</dbReference>
<evidence type="ECO:0000256" key="1">
    <source>
        <dbReference type="SAM" id="MobiDB-lite"/>
    </source>
</evidence>
<reference evidence="5" key="1">
    <citation type="submission" date="2017-08" db="EMBL/GenBank/DDBJ databases">
        <authorList>
            <person name="Varghese N."/>
            <person name="Submissions S."/>
        </authorList>
    </citation>
    <scope>NUCLEOTIDE SEQUENCE [LARGE SCALE GENOMIC DNA]</scope>
    <source>
        <strain evidence="5">JC23</strain>
    </source>
</reference>
<proteinExistence type="predicted"/>
<dbReference type="InterPro" id="IPR041262">
    <property type="entry name" value="GerD_central"/>
</dbReference>
<dbReference type="Proteomes" id="UP000219252">
    <property type="component" value="Unassembled WGS sequence"/>
</dbReference>
<dbReference type="AlphaFoldDB" id="A0A285UAR5"/>
<feature type="compositionally biased region" description="Gly residues" evidence="1">
    <location>
        <begin position="187"/>
        <end position="209"/>
    </location>
</feature>
<dbReference type="EMBL" id="OBQC01000005">
    <property type="protein sequence ID" value="SOC39014.1"/>
    <property type="molecule type" value="Genomic_DNA"/>
</dbReference>
<keyword evidence="2" id="KW-0732">Signal</keyword>
<organism evidence="4 5">
    <name type="scientific">Ureibacillus acetophenoni</name>
    <dbReference type="NCBI Taxonomy" id="614649"/>
    <lineage>
        <taxon>Bacteria</taxon>
        <taxon>Bacillati</taxon>
        <taxon>Bacillota</taxon>
        <taxon>Bacilli</taxon>
        <taxon>Bacillales</taxon>
        <taxon>Caryophanaceae</taxon>
        <taxon>Ureibacillus</taxon>
    </lineage>
</organism>
<evidence type="ECO:0000259" key="3">
    <source>
        <dbReference type="Pfam" id="PF17898"/>
    </source>
</evidence>
<keyword evidence="5" id="KW-1185">Reference proteome</keyword>
<dbReference type="PROSITE" id="PS51257">
    <property type="entry name" value="PROKAR_LIPOPROTEIN"/>
    <property type="match status" value="1"/>
</dbReference>
<gene>
    <name evidence="4" type="ORF">SAMN05877842_1054</name>
</gene>
<evidence type="ECO:0000313" key="4">
    <source>
        <dbReference type="EMBL" id="SOC39014.1"/>
    </source>
</evidence>
<sequence length="209" mass="23139">MLKRLLILSVVLLFLASCSDTPTQTMSYDEIKKIMIDSIQTEDGKKALRQMLEDPSIRDLIILEHDQVETAIKDTLLSEEATEFWKKQFEDPKFKESIAKSMKEQQTDIMKDLIKNATFQEDLVKFFGQPDMQKQLETILKSSTLRKQMEEVVMQTIEDPLLQTKWQELIRKSGEGASKSGGKEGGGEGGGEGGSGGGQGEGEGGGSSS</sequence>
<accession>A0A285UAR5</accession>
<feature type="region of interest" description="Disordered" evidence="1">
    <location>
        <begin position="168"/>
        <end position="209"/>
    </location>
</feature>
<feature type="chain" id="PRO_5039575626" evidence="2">
    <location>
        <begin position="20"/>
        <end position="209"/>
    </location>
</feature>
<dbReference type="RefSeq" id="WP_328588617.1">
    <property type="nucleotide sequence ID" value="NZ_OBQC01000005.1"/>
</dbReference>
<evidence type="ECO:0000313" key="5">
    <source>
        <dbReference type="Proteomes" id="UP000219252"/>
    </source>
</evidence>